<keyword evidence="2" id="KW-0732">Signal</keyword>
<gene>
    <name evidence="3" type="ORF">JMJ35_001915</name>
</gene>
<organism evidence="3 4">
    <name type="scientific">Cladonia borealis</name>
    <dbReference type="NCBI Taxonomy" id="184061"/>
    <lineage>
        <taxon>Eukaryota</taxon>
        <taxon>Fungi</taxon>
        <taxon>Dikarya</taxon>
        <taxon>Ascomycota</taxon>
        <taxon>Pezizomycotina</taxon>
        <taxon>Lecanoromycetes</taxon>
        <taxon>OSLEUM clade</taxon>
        <taxon>Lecanoromycetidae</taxon>
        <taxon>Lecanorales</taxon>
        <taxon>Lecanorineae</taxon>
        <taxon>Cladoniaceae</taxon>
        <taxon>Cladonia</taxon>
    </lineage>
</organism>
<accession>A0AA39R878</accession>
<dbReference type="SUPFAM" id="SSF50685">
    <property type="entry name" value="Barwin-like endoglucanases"/>
    <property type="match status" value="1"/>
</dbReference>
<protein>
    <recommendedName>
        <fullName evidence="5">Expansin-like EG45 domain-containing protein</fullName>
    </recommendedName>
</protein>
<reference evidence="3" key="1">
    <citation type="submission" date="2023-03" db="EMBL/GenBank/DDBJ databases">
        <title>Complete genome of Cladonia borealis.</title>
        <authorList>
            <person name="Park H."/>
        </authorList>
    </citation>
    <scope>NUCLEOTIDE SEQUENCE</scope>
    <source>
        <strain evidence="3">ANT050790</strain>
    </source>
</reference>
<feature type="region of interest" description="Disordered" evidence="1">
    <location>
        <begin position="59"/>
        <end position="109"/>
    </location>
</feature>
<evidence type="ECO:0000256" key="2">
    <source>
        <dbReference type="SAM" id="SignalP"/>
    </source>
</evidence>
<dbReference type="Proteomes" id="UP001166286">
    <property type="component" value="Unassembled WGS sequence"/>
</dbReference>
<feature type="signal peptide" evidence="2">
    <location>
        <begin position="1"/>
        <end position="17"/>
    </location>
</feature>
<sequence length="326" mass="32956">MLFTYALFLLCACIAIASPWNGNHYNRHHQHLTERASSDSINLAALPVVAPAPFTEKMLASRQSDDEEDDDECSDEDEADEDDSTRPQAAQAAPSQASTTFSAATSSTATPPAANALYHVAGAGNPSVPFNNATFPAAQVIAASTTAAAPAPSPPTSDEYAAPPVLPNLPVSSATVASSAPSAAPAGGTLIASFTRYGAGDQDGSGNCNTATAACGFYNNPGYNAAISQALFGVGPGAGAGPACGTCYKLMPDGGNSIVVKVNNLCPDAGNPLCSYSVDKDVNFDLCMDDGAGPAMFGTGPQQLNGTAVEVDCSQWSGSADLTSTS</sequence>
<dbReference type="EMBL" id="JAFEKC020000003">
    <property type="protein sequence ID" value="KAK0515881.1"/>
    <property type="molecule type" value="Genomic_DNA"/>
</dbReference>
<feature type="chain" id="PRO_5041413268" description="Expansin-like EG45 domain-containing protein" evidence="2">
    <location>
        <begin position="18"/>
        <end position="326"/>
    </location>
</feature>
<comment type="caution">
    <text evidence="3">The sequence shown here is derived from an EMBL/GenBank/DDBJ whole genome shotgun (WGS) entry which is preliminary data.</text>
</comment>
<feature type="compositionally biased region" description="Acidic residues" evidence="1">
    <location>
        <begin position="65"/>
        <end position="83"/>
    </location>
</feature>
<dbReference type="Gene3D" id="2.40.40.10">
    <property type="entry name" value="RlpA-like domain"/>
    <property type="match status" value="1"/>
</dbReference>
<dbReference type="AlphaFoldDB" id="A0AA39R878"/>
<proteinExistence type="predicted"/>
<feature type="compositionally biased region" description="Low complexity" evidence="1">
    <location>
        <begin position="86"/>
        <end position="109"/>
    </location>
</feature>
<keyword evidence="4" id="KW-1185">Reference proteome</keyword>
<evidence type="ECO:0000313" key="4">
    <source>
        <dbReference type="Proteomes" id="UP001166286"/>
    </source>
</evidence>
<dbReference type="InterPro" id="IPR036908">
    <property type="entry name" value="RlpA-like_sf"/>
</dbReference>
<evidence type="ECO:0000313" key="3">
    <source>
        <dbReference type="EMBL" id="KAK0515881.1"/>
    </source>
</evidence>
<evidence type="ECO:0008006" key="5">
    <source>
        <dbReference type="Google" id="ProtNLM"/>
    </source>
</evidence>
<dbReference type="Pfam" id="PF22514">
    <property type="entry name" value="EXPB1_D1"/>
    <property type="match status" value="1"/>
</dbReference>
<name>A0AA39R878_9LECA</name>
<evidence type="ECO:0000256" key="1">
    <source>
        <dbReference type="SAM" id="MobiDB-lite"/>
    </source>
</evidence>